<dbReference type="EMBL" id="CP071060">
    <property type="protein sequence ID" value="QSI76063.1"/>
    <property type="molecule type" value="Genomic_DNA"/>
</dbReference>
<dbReference type="NCBIfam" id="TIGR01646">
    <property type="entry name" value="vgr_GE"/>
    <property type="match status" value="1"/>
</dbReference>
<feature type="domain" description="DUF2345" evidence="4">
    <location>
        <begin position="683"/>
        <end position="830"/>
    </location>
</feature>
<feature type="domain" description="Putative type VI secretion system Rhs element associated Vgr" evidence="5">
    <location>
        <begin position="529"/>
        <end position="635"/>
    </location>
</feature>
<dbReference type="Pfam" id="PF05954">
    <property type="entry name" value="Phage_GPD"/>
    <property type="match status" value="1"/>
</dbReference>
<dbReference type="SUPFAM" id="SSF69349">
    <property type="entry name" value="Phage fibre proteins"/>
    <property type="match status" value="1"/>
</dbReference>
<keyword evidence="7" id="KW-1185">Reference proteome</keyword>
<dbReference type="Pfam" id="PF10106">
    <property type="entry name" value="DUF2345"/>
    <property type="match status" value="1"/>
</dbReference>
<dbReference type="NCBIfam" id="TIGR03361">
    <property type="entry name" value="VI_Rhs_Vgr"/>
    <property type="match status" value="1"/>
</dbReference>
<dbReference type="InterPro" id="IPR018769">
    <property type="entry name" value="VgrG2_DUF2345"/>
</dbReference>
<evidence type="ECO:0000259" key="5">
    <source>
        <dbReference type="Pfam" id="PF13296"/>
    </source>
</evidence>
<gene>
    <name evidence="6" type="ORF">JY500_16520</name>
</gene>
<evidence type="ECO:0000313" key="7">
    <source>
        <dbReference type="Proteomes" id="UP000663570"/>
    </source>
</evidence>
<evidence type="ECO:0000256" key="2">
    <source>
        <dbReference type="SAM" id="MobiDB-lite"/>
    </source>
</evidence>
<dbReference type="Gene3D" id="2.40.50.230">
    <property type="entry name" value="Gp5 N-terminal domain"/>
    <property type="match status" value="1"/>
</dbReference>
<feature type="domain" description="Gp5/Type VI secretion system Vgr protein OB-fold" evidence="3">
    <location>
        <begin position="449"/>
        <end position="498"/>
    </location>
</feature>
<dbReference type="Gene3D" id="2.30.110.50">
    <property type="match status" value="1"/>
</dbReference>
<dbReference type="Pfam" id="PF13296">
    <property type="entry name" value="T6SS_Vgr"/>
    <property type="match status" value="1"/>
</dbReference>
<proteinExistence type="inferred from homology"/>
<feature type="region of interest" description="Disordered" evidence="2">
    <location>
        <begin position="661"/>
        <end position="685"/>
    </location>
</feature>
<organism evidence="6 7">
    <name type="scientific">Niveibacterium microcysteis</name>
    <dbReference type="NCBI Taxonomy" id="2811415"/>
    <lineage>
        <taxon>Bacteria</taxon>
        <taxon>Pseudomonadati</taxon>
        <taxon>Pseudomonadota</taxon>
        <taxon>Betaproteobacteria</taxon>
        <taxon>Rhodocyclales</taxon>
        <taxon>Rhodocyclaceae</taxon>
        <taxon>Niveibacterium</taxon>
    </lineage>
</organism>
<comment type="similarity">
    <text evidence="1">Belongs to the VgrG protein family.</text>
</comment>
<dbReference type="InterPro" id="IPR006531">
    <property type="entry name" value="Gp5/Vgr_OB"/>
</dbReference>
<evidence type="ECO:0000259" key="4">
    <source>
        <dbReference type="Pfam" id="PF10106"/>
    </source>
</evidence>
<evidence type="ECO:0000313" key="6">
    <source>
        <dbReference type="EMBL" id="QSI76063.1"/>
    </source>
</evidence>
<name>A0ABX7M5P3_9RHOO</name>
<dbReference type="InterPro" id="IPR037026">
    <property type="entry name" value="Vgr_OB-fold_dom_sf"/>
</dbReference>
<evidence type="ECO:0000259" key="3">
    <source>
        <dbReference type="Pfam" id="PF04717"/>
    </source>
</evidence>
<protein>
    <submittedName>
        <fullName evidence="6">Type VI secretion system tip protein VgrG</fullName>
    </submittedName>
</protein>
<dbReference type="Pfam" id="PF04717">
    <property type="entry name" value="Phage_base_V"/>
    <property type="match status" value="1"/>
</dbReference>
<dbReference type="SUPFAM" id="SSF69279">
    <property type="entry name" value="Phage tail proteins"/>
    <property type="match status" value="2"/>
</dbReference>
<dbReference type="InterPro" id="IPR006533">
    <property type="entry name" value="T6SS_Vgr_RhsGE"/>
</dbReference>
<dbReference type="RefSeq" id="WP_206253853.1">
    <property type="nucleotide sequence ID" value="NZ_CP071060.1"/>
</dbReference>
<evidence type="ECO:0000256" key="1">
    <source>
        <dbReference type="ARBA" id="ARBA00005558"/>
    </source>
</evidence>
<dbReference type="SUPFAM" id="SSF69255">
    <property type="entry name" value="gp5 N-terminal domain-like"/>
    <property type="match status" value="1"/>
</dbReference>
<accession>A0ABX7M5P3</accession>
<dbReference type="Gene3D" id="4.10.220.110">
    <property type="match status" value="1"/>
</dbReference>
<dbReference type="InterPro" id="IPR017847">
    <property type="entry name" value="T6SS_RhsGE_Vgr_subset"/>
</dbReference>
<dbReference type="Proteomes" id="UP000663570">
    <property type="component" value="Chromosome"/>
</dbReference>
<dbReference type="Gene3D" id="3.55.50.10">
    <property type="entry name" value="Baseplate protein-like domains"/>
    <property type="match status" value="1"/>
</dbReference>
<dbReference type="InterPro" id="IPR028244">
    <property type="entry name" value="T6SS_Rhs_Vgr_dom"/>
</dbReference>
<reference evidence="6 7" key="1">
    <citation type="submission" date="2021-02" db="EMBL/GenBank/DDBJ databases">
        <title>Niveibacterium changnyeongensis HC41.</title>
        <authorList>
            <person name="Kang M."/>
        </authorList>
    </citation>
    <scope>NUCLEOTIDE SEQUENCE [LARGE SCALE GENOMIC DNA]</scope>
    <source>
        <strain evidence="6 7">HC41</strain>
    </source>
</reference>
<sequence>MLSFDSLTAALPGLDAFYRALSQHARLLELKTPLAADTLLPERFAGREALSETFCFDLDCLSPSAHLDLKPLIGECVTLSLRQADGSLRRWHAHVTHAAQLGADGGLARYRLVLEPWLAFLRHRRTSRVFQDQSALDVVQAVLGDYPIARFDVRVANAGTIAPRPLITQYRETDFDFVQRLLAEEGLSYWFEHAESGDEHRLVIADAAANWPACPQASVRFTRLSATDSADAIHSFGAWREVRSTQVTLSAWDDTALVATAAQQTSAWPAGELPALEQYFGEGERRYADSAAAERMAGLRMQAQERAVKTWAGETSVRVFAPAQRFTLVDHDAFGGLSGRDPKLTVLWVEHEAANNLDSDVRELLTAVGVERGTYRNRFAALPAAVPIVPDMPARPRAPGSHSARVVGVEGETVSTTRDHRIKIQFPWQRGAAPTPGGLSHDTERAPGNESSGIWVRIAEWAAGPNWGSQFTPPIGSEVLVGFIDEDPDRPQVIGSTFNGSHTPPFDGGVDAASGQPGVVSGIHQPTLDDAGHAQWLIDDTPGQQRARLATNLAAARLELGWITAQRGASGARGNWRGEGFELATDAWTTVRAGEGLLFTTQARPQGTSTQLDAAEALARVKGAKQLNETLAQHASTHTAGTLQAAQDKQPLPELIKTLEARHGGPQGGQSEKIHAPGSRSETESAHKLGQPIIAFDSAASLIATTPASLTWMSGESASLTAHGDSHLAAGQSASLTAAREVSLFTATEDLAAVAAAGPLSLRAHTDALELAADKSVTVTSSGEGVDILAKDKIVLSAGQSQIELNGANITFKCPGKFEVKGASHAFEGGGSAAAKLPALPADLMHLHDGQFVVTDRQNGRPLVNTPYRISSPCGVWRGRTDEAGLTERVSTGSAPQTMKIEILNEDEMFTFADGTSEGC</sequence>